<dbReference type="SUPFAM" id="SSF52540">
    <property type="entry name" value="P-loop containing nucleoside triphosphate hydrolases"/>
    <property type="match status" value="1"/>
</dbReference>
<protein>
    <recommendedName>
        <fullName evidence="2">Dephospho-CoA kinase</fullName>
    </recommendedName>
</protein>
<accession>A0A6C0BQG1</accession>
<proteinExistence type="predicted"/>
<evidence type="ECO:0008006" key="2">
    <source>
        <dbReference type="Google" id="ProtNLM"/>
    </source>
</evidence>
<dbReference type="InterPro" id="IPR048444">
    <property type="entry name" value="DNMK"/>
</dbReference>
<dbReference type="Pfam" id="PF21448">
    <property type="entry name" value="DNMK"/>
    <property type="match status" value="1"/>
</dbReference>
<sequence>MLSHMPVCGVKSAIDDMVLLVGISGKLGAGKDTVKDLIIELDGREWTTLRFADRLKAVVSSLTATRLEDNYTREGKQLKPAGFDQSLGTLQQLVGMALRTHVDPDVWVKVTLAEVISAMEGDGDRRYVVSDVRFKNEARYIQELGGILIRVNGDPAGVRAQDGRDLNHVSETDLDDYGAFDVVIENTGTLEELSELVKQVVLTRLQ</sequence>
<evidence type="ECO:0000313" key="1">
    <source>
        <dbReference type="EMBL" id="QHS93493.1"/>
    </source>
</evidence>
<dbReference type="AlphaFoldDB" id="A0A6C0BQG1"/>
<name>A0A6C0BQG1_9ZZZZ</name>
<organism evidence="1">
    <name type="scientific">viral metagenome</name>
    <dbReference type="NCBI Taxonomy" id="1070528"/>
    <lineage>
        <taxon>unclassified sequences</taxon>
        <taxon>metagenomes</taxon>
        <taxon>organismal metagenomes</taxon>
    </lineage>
</organism>
<reference evidence="1" key="1">
    <citation type="journal article" date="2020" name="Nature">
        <title>Giant virus diversity and host interactions through global metagenomics.</title>
        <authorList>
            <person name="Schulz F."/>
            <person name="Roux S."/>
            <person name="Paez-Espino D."/>
            <person name="Jungbluth S."/>
            <person name="Walsh D.A."/>
            <person name="Denef V.J."/>
            <person name="McMahon K.D."/>
            <person name="Konstantinidis K.T."/>
            <person name="Eloe-Fadrosh E.A."/>
            <person name="Kyrpides N.C."/>
            <person name="Woyke T."/>
        </authorList>
    </citation>
    <scope>NUCLEOTIDE SEQUENCE</scope>
    <source>
        <strain evidence="1">GVMAG-M-3300017989-17</strain>
    </source>
</reference>
<dbReference type="Gene3D" id="3.40.50.300">
    <property type="entry name" value="P-loop containing nucleotide triphosphate hydrolases"/>
    <property type="match status" value="1"/>
</dbReference>
<dbReference type="InterPro" id="IPR027417">
    <property type="entry name" value="P-loop_NTPase"/>
</dbReference>
<dbReference type="EMBL" id="MN739205">
    <property type="protein sequence ID" value="QHS93493.1"/>
    <property type="molecule type" value="Genomic_DNA"/>
</dbReference>